<dbReference type="InterPro" id="IPR014123">
    <property type="entry name" value="Superoxide_dismutase_Ni-type"/>
</dbReference>
<dbReference type="GO" id="GO:0004784">
    <property type="term" value="F:superoxide dismutase activity"/>
    <property type="evidence" value="ECO:0007669"/>
    <property type="project" value="InterPro"/>
</dbReference>
<accession>A0A543A4E1</accession>
<sequence length="141" mass="15952">MNTLERIRMFARLFAPSIEVSAHCDLPCGVYDPAQARIEAESVKAVIQKALDSDDPDFRTRAVIIKEQRSNLVKEHLWVLWTDYFKPPHFEKYPQLHTLVNEATKLAGASGTKGTLDVEVADQLLAKIDEIAEIFWATKKA</sequence>
<reference evidence="1 2" key="1">
    <citation type="submission" date="2019-06" db="EMBL/GenBank/DDBJ databases">
        <title>Sequencing the genomes of 1000 actinobacteria strains.</title>
        <authorList>
            <person name="Klenk H.-P."/>
        </authorList>
    </citation>
    <scope>NUCLEOTIDE SEQUENCE [LARGE SCALE GENOMIC DNA]</scope>
    <source>
        <strain evidence="1 2">DSM 25218</strain>
    </source>
</reference>
<dbReference type="NCBIfam" id="TIGR02753">
    <property type="entry name" value="sodN"/>
    <property type="match status" value="1"/>
</dbReference>
<organism evidence="1 2">
    <name type="scientific">Nocardioides albertanoniae</name>
    <dbReference type="NCBI Taxonomy" id="1175486"/>
    <lineage>
        <taxon>Bacteria</taxon>
        <taxon>Bacillati</taxon>
        <taxon>Actinomycetota</taxon>
        <taxon>Actinomycetes</taxon>
        <taxon>Propionibacteriales</taxon>
        <taxon>Nocardioidaceae</taxon>
        <taxon>Nocardioides</taxon>
    </lineage>
</organism>
<dbReference type="AlphaFoldDB" id="A0A543A4E1"/>
<proteinExistence type="predicted"/>
<comment type="caution">
    <text evidence="1">The sequence shown here is derived from an EMBL/GenBank/DDBJ whole genome shotgun (WGS) entry which is preliminary data.</text>
</comment>
<dbReference type="Pfam" id="PF09055">
    <property type="entry name" value="Sod_Ni"/>
    <property type="match status" value="1"/>
</dbReference>
<keyword evidence="2" id="KW-1185">Reference proteome</keyword>
<evidence type="ECO:0000313" key="1">
    <source>
        <dbReference type="EMBL" id="TQL67452.1"/>
    </source>
</evidence>
<dbReference type="SUPFAM" id="SSF109770">
    <property type="entry name" value="Nickel-containing superoxide dismutase, NiSOD"/>
    <property type="match status" value="1"/>
</dbReference>
<protein>
    <submittedName>
        <fullName evidence="1">Nickel superoxide dismutase</fullName>
    </submittedName>
</protein>
<dbReference type="GO" id="GO:0016151">
    <property type="term" value="F:nickel cation binding"/>
    <property type="evidence" value="ECO:0007669"/>
    <property type="project" value="InterPro"/>
</dbReference>
<gene>
    <name evidence="1" type="ORF">FB381_1328</name>
</gene>
<dbReference type="RefSeq" id="WP_246087990.1">
    <property type="nucleotide sequence ID" value="NZ_VFOV01000001.1"/>
</dbReference>
<dbReference type="Gene3D" id="1.20.120.400">
    <property type="entry name" value="Nickel-containing superoxide dismutase"/>
    <property type="match status" value="1"/>
</dbReference>
<dbReference type="Proteomes" id="UP000320209">
    <property type="component" value="Unassembled WGS sequence"/>
</dbReference>
<dbReference type="InterPro" id="IPR036502">
    <property type="entry name" value="NiSOD_sf"/>
</dbReference>
<evidence type="ECO:0000313" key="2">
    <source>
        <dbReference type="Proteomes" id="UP000320209"/>
    </source>
</evidence>
<dbReference type="EMBL" id="VFOV01000001">
    <property type="protein sequence ID" value="TQL67452.1"/>
    <property type="molecule type" value="Genomic_DNA"/>
</dbReference>
<name>A0A543A4E1_9ACTN</name>